<dbReference type="RefSeq" id="WP_229803061.1">
    <property type="nucleotide sequence ID" value="NZ_BMQP01000010.1"/>
</dbReference>
<dbReference type="Proteomes" id="UP000655044">
    <property type="component" value="Unassembled WGS sequence"/>
</dbReference>
<comment type="caution">
    <text evidence="1">The sequence shown here is derived from an EMBL/GenBank/DDBJ whole genome shotgun (WGS) entry which is preliminary data.</text>
</comment>
<dbReference type="InterPro" id="IPR029044">
    <property type="entry name" value="Nucleotide-diphossugar_trans"/>
</dbReference>
<proteinExistence type="predicted"/>
<gene>
    <name evidence="1" type="ORF">Pro02_32310</name>
</gene>
<accession>A0A8J3S7J3</accession>
<keyword evidence="2" id="KW-1185">Reference proteome</keyword>
<organism evidence="1 2">
    <name type="scientific">Planobispora rosea</name>
    <dbReference type="NCBI Taxonomy" id="35762"/>
    <lineage>
        <taxon>Bacteria</taxon>
        <taxon>Bacillati</taxon>
        <taxon>Actinomycetota</taxon>
        <taxon>Actinomycetes</taxon>
        <taxon>Streptosporangiales</taxon>
        <taxon>Streptosporangiaceae</taxon>
        <taxon>Planobispora</taxon>
    </lineage>
</organism>
<protein>
    <submittedName>
        <fullName evidence="1">Uncharacterized protein</fullName>
    </submittedName>
</protein>
<evidence type="ECO:0000313" key="2">
    <source>
        <dbReference type="Proteomes" id="UP000655044"/>
    </source>
</evidence>
<dbReference type="Gene3D" id="3.90.550.10">
    <property type="entry name" value="Spore Coat Polysaccharide Biosynthesis Protein SpsA, Chain A"/>
    <property type="match status" value="1"/>
</dbReference>
<dbReference type="AlphaFoldDB" id="A0A8J3S7J3"/>
<sequence>MTGRTPGEETRLAAVLVMPAMAGAAPPGVDPGDFLAAIAEDTYELLAGLDFVTPVLVTGVPELEEIVWPGTPVVEIDPGLSGGALTGAAFTAVSEAVPYGRQLVLVSGDAPDLPPLLIGKLFRELGRASIAVCPAAGGGAVAIAAHLPYPEWAETGFDDPDPVRSLRASAPGRRMVATGPGWHRLRTPGDIGWLDPGLEGWDNTRDLLAAGRA</sequence>
<name>A0A8J3S7J3_PLARO</name>
<dbReference type="SUPFAM" id="SSF53448">
    <property type="entry name" value="Nucleotide-diphospho-sugar transferases"/>
    <property type="match status" value="1"/>
</dbReference>
<evidence type="ECO:0000313" key="1">
    <source>
        <dbReference type="EMBL" id="GIH84823.1"/>
    </source>
</evidence>
<reference evidence="1" key="1">
    <citation type="submission" date="2021-01" db="EMBL/GenBank/DDBJ databases">
        <title>Whole genome shotgun sequence of Planobispora rosea NBRC 15558.</title>
        <authorList>
            <person name="Komaki H."/>
            <person name="Tamura T."/>
        </authorList>
    </citation>
    <scope>NUCLEOTIDE SEQUENCE</scope>
    <source>
        <strain evidence="1">NBRC 15558</strain>
    </source>
</reference>
<dbReference type="EMBL" id="BOOI01000027">
    <property type="protein sequence ID" value="GIH84823.1"/>
    <property type="molecule type" value="Genomic_DNA"/>
</dbReference>